<gene>
    <name evidence="1" type="ORF">SAMN04488027_102266</name>
</gene>
<dbReference type="Pfam" id="PF03702">
    <property type="entry name" value="AnmK"/>
    <property type="match status" value="1"/>
</dbReference>
<dbReference type="PANTHER" id="PTHR30605">
    <property type="entry name" value="ANHYDRO-N-ACETYLMURAMIC ACID KINASE"/>
    <property type="match status" value="1"/>
</dbReference>
<dbReference type="InterPro" id="IPR005338">
    <property type="entry name" value="Anhydro_N_Ac-Mur_kinase"/>
</dbReference>
<organism evidence="1 2">
    <name type="scientific">Psychroflexus sediminis</name>
    <dbReference type="NCBI Taxonomy" id="470826"/>
    <lineage>
        <taxon>Bacteria</taxon>
        <taxon>Pseudomonadati</taxon>
        <taxon>Bacteroidota</taxon>
        <taxon>Flavobacteriia</taxon>
        <taxon>Flavobacteriales</taxon>
        <taxon>Flavobacteriaceae</taxon>
        <taxon>Psychroflexus</taxon>
    </lineage>
</organism>
<dbReference type="Proteomes" id="UP000199296">
    <property type="component" value="Unassembled WGS sequence"/>
</dbReference>
<keyword evidence="1" id="KW-0418">Kinase</keyword>
<dbReference type="NCBIfam" id="NF007144">
    <property type="entry name" value="PRK09585.2-3"/>
    <property type="match status" value="1"/>
</dbReference>
<name>A0A1G7UV38_9FLAO</name>
<dbReference type="OrthoDB" id="9763949at2"/>
<dbReference type="PANTHER" id="PTHR30605:SF0">
    <property type="entry name" value="ANHYDRO-N-ACETYLMURAMIC ACID KINASE"/>
    <property type="match status" value="1"/>
</dbReference>
<dbReference type="GO" id="GO:0005524">
    <property type="term" value="F:ATP binding"/>
    <property type="evidence" value="ECO:0007669"/>
    <property type="project" value="InterPro"/>
</dbReference>
<proteinExistence type="predicted"/>
<dbReference type="GO" id="GO:0016301">
    <property type="term" value="F:kinase activity"/>
    <property type="evidence" value="ECO:0007669"/>
    <property type="project" value="UniProtKB-KW"/>
</dbReference>
<dbReference type="GO" id="GO:0006040">
    <property type="term" value="P:amino sugar metabolic process"/>
    <property type="evidence" value="ECO:0007669"/>
    <property type="project" value="InterPro"/>
</dbReference>
<dbReference type="AlphaFoldDB" id="A0A1G7UV38"/>
<dbReference type="EMBL" id="FNCW01000002">
    <property type="protein sequence ID" value="SDG50590.1"/>
    <property type="molecule type" value="Genomic_DNA"/>
</dbReference>
<dbReference type="GO" id="GO:0016773">
    <property type="term" value="F:phosphotransferase activity, alcohol group as acceptor"/>
    <property type="evidence" value="ECO:0007669"/>
    <property type="project" value="InterPro"/>
</dbReference>
<dbReference type="SUPFAM" id="SSF53067">
    <property type="entry name" value="Actin-like ATPase domain"/>
    <property type="match status" value="1"/>
</dbReference>
<evidence type="ECO:0000313" key="2">
    <source>
        <dbReference type="Proteomes" id="UP000199296"/>
    </source>
</evidence>
<evidence type="ECO:0000313" key="1">
    <source>
        <dbReference type="EMBL" id="SDG50590.1"/>
    </source>
</evidence>
<dbReference type="RefSeq" id="WP_093365380.1">
    <property type="nucleotide sequence ID" value="NZ_FNCW01000002.1"/>
</dbReference>
<protein>
    <submittedName>
        <fullName evidence="1">Anhydro-N-acetylmuramic acid kinase</fullName>
    </submittedName>
</protein>
<dbReference type="Gene3D" id="3.30.420.40">
    <property type="match status" value="2"/>
</dbReference>
<sequence length="350" mass="39039">MKTYSVIGVMSGTSLDGIDLLHCSFQKREKFSFEIHSASTYAYSSIWVEKLKHAHTWPLEQIKALDEDYTLLLADFINRFINENNLSDIDFIASHGHTILHQPERGFTYQIGNLPKLAGLTKHKVICDFRVQDVDLGGQGAPLVPVGDRLLFGEYEACVNLGGFANISFEKDKQRIAYDICPVNKILNTFAQRLGKEFDESGSIARASVPNPELRCELEKLQYYLKPPPKSLGIEWLEAEFLPLLNLTELSSEEIISTCTQHFAHQIANAISGHQKVLFTGGGVFNRYLMEMISAESESELILPEAEVINYKEALIFGLLGVLKERGEVNVLASVTGASQDHSSGQVFLP</sequence>
<dbReference type="InterPro" id="IPR043129">
    <property type="entry name" value="ATPase_NBD"/>
</dbReference>
<keyword evidence="2" id="KW-1185">Reference proteome</keyword>
<keyword evidence="1" id="KW-0808">Transferase</keyword>
<dbReference type="GO" id="GO:0009254">
    <property type="term" value="P:peptidoglycan turnover"/>
    <property type="evidence" value="ECO:0007669"/>
    <property type="project" value="InterPro"/>
</dbReference>
<accession>A0A1G7UV38</accession>
<dbReference type="STRING" id="470826.SAMN04488027_102266"/>
<reference evidence="1 2" key="1">
    <citation type="submission" date="2016-10" db="EMBL/GenBank/DDBJ databases">
        <authorList>
            <person name="de Groot N.N."/>
        </authorList>
    </citation>
    <scope>NUCLEOTIDE SEQUENCE [LARGE SCALE GENOMIC DNA]</scope>
    <source>
        <strain evidence="1 2">DSM 19803</strain>
    </source>
</reference>